<evidence type="ECO:0000313" key="2">
    <source>
        <dbReference type="EMBL" id="MBW0556772.1"/>
    </source>
</evidence>
<keyword evidence="3" id="KW-1185">Reference proteome</keyword>
<name>A0A9Q3J7C8_9BASI</name>
<gene>
    <name evidence="2" type="ORF">O181_096487</name>
</gene>
<dbReference type="Proteomes" id="UP000765509">
    <property type="component" value="Unassembled WGS sequence"/>
</dbReference>
<evidence type="ECO:0000256" key="1">
    <source>
        <dbReference type="SAM" id="MobiDB-lite"/>
    </source>
</evidence>
<feature type="compositionally biased region" description="Polar residues" evidence="1">
    <location>
        <begin position="71"/>
        <end position="81"/>
    </location>
</feature>
<protein>
    <submittedName>
        <fullName evidence="2">Uncharacterized protein</fullName>
    </submittedName>
</protein>
<evidence type="ECO:0000313" key="3">
    <source>
        <dbReference type="Proteomes" id="UP000765509"/>
    </source>
</evidence>
<dbReference type="EMBL" id="AVOT02064346">
    <property type="protein sequence ID" value="MBW0556772.1"/>
    <property type="molecule type" value="Genomic_DNA"/>
</dbReference>
<comment type="caution">
    <text evidence="2">The sequence shown here is derived from an EMBL/GenBank/DDBJ whole genome shotgun (WGS) entry which is preliminary data.</text>
</comment>
<feature type="compositionally biased region" description="Basic and acidic residues" evidence="1">
    <location>
        <begin position="95"/>
        <end position="133"/>
    </location>
</feature>
<sequence>MVQRSDRSPWQEKLAIVEESNYPKLQQWKIANIGKFTPYRSSSFKEPFRVELKNKPKERVAEVAKKKNSRHNCGSTDNYANNCPKAKKNVYAIEKVPEKETPTEDSHSDSMRDATREQSDDEKDPKEESLVEY</sequence>
<dbReference type="AlphaFoldDB" id="A0A9Q3J7C8"/>
<reference evidence="2" key="1">
    <citation type="submission" date="2021-03" db="EMBL/GenBank/DDBJ databases">
        <title>Draft genome sequence of rust myrtle Austropuccinia psidii MF-1, a brazilian biotype.</title>
        <authorList>
            <person name="Quecine M.C."/>
            <person name="Pachon D.M.R."/>
            <person name="Bonatelli M.L."/>
            <person name="Correr F.H."/>
            <person name="Franceschini L.M."/>
            <person name="Leite T.F."/>
            <person name="Margarido G.R.A."/>
            <person name="Almeida C.A."/>
            <person name="Ferrarezi J.A."/>
            <person name="Labate C.A."/>
        </authorList>
    </citation>
    <scope>NUCLEOTIDE SEQUENCE</scope>
    <source>
        <strain evidence="2">MF-1</strain>
    </source>
</reference>
<proteinExistence type="predicted"/>
<organism evidence="2 3">
    <name type="scientific">Austropuccinia psidii MF-1</name>
    <dbReference type="NCBI Taxonomy" id="1389203"/>
    <lineage>
        <taxon>Eukaryota</taxon>
        <taxon>Fungi</taxon>
        <taxon>Dikarya</taxon>
        <taxon>Basidiomycota</taxon>
        <taxon>Pucciniomycotina</taxon>
        <taxon>Pucciniomycetes</taxon>
        <taxon>Pucciniales</taxon>
        <taxon>Sphaerophragmiaceae</taxon>
        <taxon>Austropuccinia</taxon>
    </lineage>
</organism>
<accession>A0A9Q3J7C8</accession>
<feature type="region of interest" description="Disordered" evidence="1">
    <location>
        <begin position="63"/>
        <end position="133"/>
    </location>
</feature>